<feature type="transmembrane region" description="Helical" evidence="1">
    <location>
        <begin position="80"/>
        <end position="100"/>
    </location>
</feature>
<feature type="transmembrane region" description="Helical" evidence="1">
    <location>
        <begin position="24"/>
        <end position="44"/>
    </location>
</feature>
<dbReference type="STRING" id="1921510.BSL82_17405"/>
<evidence type="ECO:0000256" key="1">
    <source>
        <dbReference type="SAM" id="Phobius"/>
    </source>
</evidence>
<evidence type="ECO:0008006" key="4">
    <source>
        <dbReference type="Google" id="ProtNLM"/>
    </source>
</evidence>
<proteinExistence type="predicted"/>
<feature type="transmembrane region" description="Helical" evidence="1">
    <location>
        <begin position="145"/>
        <end position="165"/>
    </location>
</feature>
<reference evidence="3" key="1">
    <citation type="submission" date="2016-11" db="EMBL/GenBank/DDBJ databases">
        <title>Complete Genome Sequence of alachlor-degrading Sphingomonas sp. strain JJ-A5.</title>
        <authorList>
            <person name="Lee H."/>
            <person name="Ka J.-O."/>
        </authorList>
    </citation>
    <scope>NUCLEOTIDE SEQUENCE [LARGE SCALE GENOMIC DNA]</scope>
    <source>
        <strain evidence="3">JJ-A5</strain>
    </source>
</reference>
<feature type="transmembrane region" description="Helical" evidence="1">
    <location>
        <begin position="112"/>
        <end position="139"/>
    </location>
</feature>
<organism evidence="2 3">
    <name type="scientific">Tardibacter chloracetimidivorans</name>
    <dbReference type="NCBI Taxonomy" id="1921510"/>
    <lineage>
        <taxon>Bacteria</taxon>
        <taxon>Pseudomonadati</taxon>
        <taxon>Pseudomonadota</taxon>
        <taxon>Alphaproteobacteria</taxon>
        <taxon>Sphingomonadales</taxon>
        <taxon>Sphingomonadaceae</taxon>
        <taxon>Tardibacter</taxon>
    </lineage>
</organism>
<accession>A0A1L3ZZ15</accession>
<dbReference type="AlphaFoldDB" id="A0A1L3ZZ15"/>
<evidence type="ECO:0000313" key="2">
    <source>
        <dbReference type="EMBL" id="API60839.1"/>
    </source>
</evidence>
<feature type="transmembrane region" description="Helical" evidence="1">
    <location>
        <begin position="56"/>
        <end position="74"/>
    </location>
</feature>
<dbReference type="Gene3D" id="1.20.1250.20">
    <property type="entry name" value="MFS general substrate transporter like domains"/>
    <property type="match status" value="1"/>
</dbReference>
<sequence>MWRPHWRSNVVIGKLSPAIGSDRAMLLTMVPFAVGTVTLLLNAARSDRKQERSWHIIGGFLVGALDLGSTGLISDPWLGFVALTIGIAGLCAATGLFWSIPTGMFRGLAHAAAAFTLINVVGNVSGLVIPAVIVMLRVATGDFSSALLLLAGLLLISAALIRIVGEPADGLAVA</sequence>
<protein>
    <recommendedName>
        <fullName evidence="4">Major facilitator superfamily (MFS) profile domain-containing protein</fullName>
    </recommendedName>
</protein>
<gene>
    <name evidence="2" type="ORF">BSL82_17405</name>
</gene>
<keyword evidence="1" id="KW-0812">Transmembrane</keyword>
<dbReference type="SUPFAM" id="SSF103473">
    <property type="entry name" value="MFS general substrate transporter"/>
    <property type="match status" value="1"/>
</dbReference>
<dbReference type="KEGG" id="sphj:BSL82_17405"/>
<keyword evidence="1" id="KW-0472">Membrane</keyword>
<keyword evidence="1" id="KW-1133">Transmembrane helix</keyword>
<dbReference type="EMBL" id="CP018221">
    <property type="protein sequence ID" value="API60839.1"/>
    <property type="molecule type" value="Genomic_DNA"/>
</dbReference>
<dbReference type="Proteomes" id="UP000182063">
    <property type="component" value="Chromosome"/>
</dbReference>
<keyword evidence="3" id="KW-1185">Reference proteome</keyword>
<dbReference type="InterPro" id="IPR036259">
    <property type="entry name" value="MFS_trans_sf"/>
</dbReference>
<name>A0A1L3ZZ15_9SPHN</name>
<evidence type="ECO:0000313" key="3">
    <source>
        <dbReference type="Proteomes" id="UP000182063"/>
    </source>
</evidence>